<dbReference type="AlphaFoldDB" id="A0AAE0H7I8"/>
<dbReference type="GO" id="GO:0006629">
    <property type="term" value="P:lipid metabolic process"/>
    <property type="evidence" value="ECO:0007669"/>
    <property type="project" value="InterPro"/>
</dbReference>
<comment type="catalytic activity">
    <reaction evidence="2">
        <text>a diacylglycerol + H2O = a monoacylglycerol + a fatty acid + H(+)</text>
        <dbReference type="Rhea" id="RHEA:32731"/>
        <dbReference type="ChEBI" id="CHEBI:15377"/>
        <dbReference type="ChEBI" id="CHEBI:15378"/>
        <dbReference type="ChEBI" id="CHEBI:17408"/>
        <dbReference type="ChEBI" id="CHEBI:18035"/>
        <dbReference type="ChEBI" id="CHEBI:28868"/>
    </reaction>
</comment>
<dbReference type="Proteomes" id="UP001278766">
    <property type="component" value="Unassembled WGS sequence"/>
</dbReference>
<evidence type="ECO:0000256" key="2">
    <source>
        <dbReference type="ARBA" id="ARBA00047591"/>
    </source>
</evidence>
<dbReference type="PANTHER" id="PTHR45856">
    <property type="entry name" value="ALPHA/BETA-HYDROLASES SUPERFAMILY PROTEIN"/>
    <property type="match status" value="1"/>
</dbReference>
<dbReference type="InterPro" id="IPR002921">
    <property type="entry name" value="Fungal_lipase-type"/>
</dbReference>
<sequence>MAHILQQYQHLVRYAYWAYMNDDGAQFRSAAADLHGDVRYRKLDIVTPFFKDKLKPLTPNTHVHLGIRDDDTVILAFRGTDFPFTIENLVNLKRWTQWPNADITCLTLGSPRIGNAAFCQHFTNSHILLYRLEVDGDPIPTVPDRFTQALPGKIPATHPNGTVDDRRYHHVGTPVILHEAIGDKGLNSVDLGVERPDITAEEEATPLPLVLRVPYEFGGFFVYWALRAMRMVPGIWQYHDPAGYETVVQRILEQAPCKILSIVLLY</sequence>
<name>A0AAE0H7I8_9PEZI</name>
<gene>
    <name evidence="5" type="ORF">B0H64DRAFT_469095</name>
</gene>
<comment type="caution">
    <text evidence="5">The sequence shown here is derived from an EMBL/GenBank/DDBJ whole genome shotgun (WGS) entry which is preliminary data.</text>
</comment>
<dbReference type="PANTHER" id="PTHR45856:SF11">
    <property type="entry name" value="FUNGAL LIPASE-LIKE DOMAIN-CONTAINING PROTEIN"/>
    <property type="match status" value="1"/>
</dbReference>
<dbReference type="EMBL" id="JAUEPN010000009">
    <property type="protein sequence ID" value="KAK3291428.1"/>
    <property type="molecule type" value="Genomic_DNA"/>
</dbReference>
<evidence type="ECO:0000313" key="6">
    <source>
        <dbReference type="Proteomes" id="UP001278766"/>
    </source>
</evidence>
<evidence type="ECO:0000256" key="3">
    <source>
        <dbReference type="ARBA" id="ARBA00048461"/>
    </source>
</evidence>
<evidence type="ECO:0000256" key="1">
    <source>
        <dbReference type="ARBA" id="ARBA00043996"/>
    </source>
</evidence>
<accession>A0AAE0H7I8</accession>
<evidence type="ECO:0000259" key="4">
    <source>
        <dbReference type="Pfam" id="PF01764"/>
    </source>
</evidence>
<dbReference type="InterPro" id="IPR029058">
    <property type="entry name" value="AB_hydrolase_fold"/>
</dbReference>
<dbReference type="Gene3D" id="3.40.50.1820">
    <property type="entry name" value="alpha/beta hydrolase"/>
    <property type="match status" value="1"/>
</dbReference>
<comment type="similarity">
    <text evidence="1">Belongs to the AB hydrolase superfamily. Lipase family. Class 3 subfamily.</text>
</comment>
<keyword evidence="6" id="KW-1185">Reference proteome</keyword>
<dbReference type="SUPFAM" id="SSF53474">
    <property type="entry name" value="alpha/beta-Hydrolases"/>
    <property type="match status" value="1"/>
</dbReference>
<dbReference type="InterPro" id="IPR051218">
    <property type="entry name" value="Sec_MonoDiacylglyc_Lipase"/>
</dbReference>
<organism evidence="5 6">
    <name type="scientific">Chaetomium fimeti</name>
    <dbReference type="NCBI Taxonomy" id="1854472"/>
    <lineage>
        <taxon>Eukaryota</taxon>
        <taxon>Fungi</taxon>
        <taxon>Dikarya</taxon>
        <taxon>Ascomycota</taxon>
        <taxon>Pezizomycotina</taxon>
        <taxon>Sordariomycetes</taxon>
        <taxon>Sordariomycetidae</taxon>
        <taxon>Sordariales</taxon>
        <taxon>Chaetomiaceae</taxon>
        <taxon>Chaetomium</taxon>
    </lineage>
</organism>
<proteinExistence type="inferred from homology"/>
<dbReference type="GeneID" id="87844732"/>
<protein>
    <recommendedName>
        <fullName evidence="4">Fungal lipase-type domain-containing protein</fullName>
    </recommendedName>
</protein>
<evidence type="ECO:0000313" key="5">
    <source>
        <dbReference type="EMBL" id="KAK3291428.1"/>
    </source>
</evidence>
<feature type="domain" description="Fungal lipase-type" evidence="4">
    <location>
        <begin position="100"/>
        <end position="144"/>
    </location>
</feature>
<dbReference type="Pfam" id="PF01764">
    <property type="entry name" value="Lipase_3"/>
    <property type="match status" value="1"/>
</dbReference>
<comment type="catalytic activity">
    <reaction evidence="3">
        <text>a monoacylglycerol + H2O = glycerol + a fatty acid + H(+)</text>
        <dbReference type="Rhea" id="RHEA:15245"/>
        <dbReference type="ChEBI" id="CHEBI:15377"/>
        <dbReference type="ChEBI" id="CHEBI:15378"/>
        <dbReference type="ChEBI" id="CHEBI:17408"/>
        <dbReference type="ChEBI" id="CHEBI:17754"/>
        <dbReference type="ChEBI" id="CHEBI:28868"/>
    </reaction>
</comment>
<reference evidence="5" key="2">
    <citation type="submission" date="2023-06" db="EMBL/GenBank/DDBJ databases">
        <authorList>
            <consortium name="Lawrence Berkeley National Laboratory"/>
            <person name="Haridas S."/>
            <person name="Hensen N."/>
            <person name="Bonometti L."/>
            <person name="Westerberg I."/>
            <person name="Brannstrom I.O."/>
            <person name="Guillou S."/>
            <person name="Cros-Aarteil S."/>
            <person name="Calhoun S."/>
            <person name="Kuo A."/>
            <person name="Mondo S."/>
            <person name="Pangilinan J."/>
            <person name="Riley R."/>
            <person name="Labutti K."/>
            <person name="Andreopoulos B."/>
            <person name="Lipzen A."/>
            <person name="Chen C."/>
            <person name="Yanf M."/>
            <person name="Daum C."/>
            <person name="Ng V."/>
            <person name="Clum A."/>
            <person name="Steindorff A."/>
            <person name="Ohm R."/>
            <person name="Martin F."/>
            <person name="Silar P."/>
            <person name="Natvig D."/>
            <person name="Lalanne C."/>
            <person name="Gautier V."/>
            <person name="Ament-Velasquez S.L."/>
            <person name="Kruys A."/>
            <person name="Hutchinson M.I."/>
            <person name="Powell A.J."/>
            <person name="Barry K."/>
            <person name="Miller A.N."/>
            <person name="Grigoriev I.V."/>
            <person name="Debuchy R."/>
            <person name="Gladieux P."/>
            <person name="Thoren M.H."/>
            <person name="Johannesson H."/>
        </authorList>
    </citation>
    <scope>NUCLEOTIDE SEQUENCE</scope>
    <source>
        <strain evidence="5">CBS 168.71</strain>
    </source>
</reference>
<dbReference type="RefSeq" id="XP_062654942.1">
    <property type="nucleotide sequence ID" value="XM_062807784.1"/>
</dbReference>
<reference evidence="5" key="1">
    <citation type="journal article" date="2023" name="Mol. Phylogenet. Evol.">
        <title>Genome-scale phylogeny and comparative genomics of the fungal order Sordariales.</title>
        <authorList>
            <person name="Hensen N."/>
            <person name="Bonometti L."/>
            <person name="Westerberg I."/>
            <person name="Brannstrom I.O."/>
            <person name="Guillou S."/>
            <person name="Cros-Aarteil S."/>
            <person name="Calhoun S."/>
            <person name="Haridas S."/>
            <person name="Kuo A."/>
            <person name="Mondo S."/>
            <person name="Pangilinan J."/>
            <person name="Riley R."/>
            <person name="LaButti K."/>
            <person name="Andreopoulos B."/>
            <person name="Lipzen A."/>
            <person name="Chen C."/>
            <person name="Yan M."/>
            <person name="Daum C."/>
            <person name="Ng V."/>
            <person name="Clum A."/>
            <person name="Steindorff A."/>
            <person name="Ohm R.A."/>
            <person name="Martin F."/>
            <person name="Silar P."/>
            <person name="Natvig D.O."/>
            <person name="Lalanne C."/>
            <person name="Gautier V."/>
            <person name="Ament-Velasquez S.L."/>
            <person name="Kruys A."/>
            <person name="Hutchinson M.I."/>
            <person name="Powell A.J."/>
            <person name="Barry K."/>
            <person name="Miller A.N."/>
            <person name="Grigoriev I.V."/>
            <person name="Debuchy R."/>
            <person name="Gladieux P."/>
            <person name="Hiltunen Thoren M."/>
            <person name="Johannesson H."/>
        </authorList>
    </citation>
    <scope>NUCLEOTIDE SEQUENCE</scope>
    <source>
        <strain evidence="5">CBS 168.71</strain>
    </source>
</reference>